<dbReference type="PROSITE" id="PS00086">
    <property type="entry name" value="CYTOCHROME_P450"/>
    <property type="match status" value="1"/>
</dbReference>
<dbReference type="OrthoDB" id="2789670at2759"/>
<evidence type="ECO:0000256" key="10">
    <source>
        <dbReference type="ARBA" id="ARBA00023004"/>
    </source>
</evidence>
<feature type="transmembrane region" description="Helical" evidence="15">
    <location>
        <begin position="6"/>
        <end position="29"/>
    </location>
</feature>
<keyword evidence="8 15" id="KW-1133">Transmembrane helix</keyword>
<keyword evidence="10 13" id="KW-0408">Iron</keyword>
<evidence type="ECO:0000256" key="14">
    <source>
        <dbReference type="RuleBase" id="RU000461"/>
    </source>
</evidence>
<gene>
    <name evidence="16" type="ORF">OH76DRAFT_1486149</name>
</gene>
<keyword evidence="9 14" id="KW-0560">Oxidoreductase</keyword>
<dbReference type="InterPro" id="IPR002401">
    <property type="entry name" value="Cyt_P450_E_grp-I"/>
</dbReference>
<dbReference type="AlphaFoldDB" id="A0A371CZJ5"/>
<evidence type="ECO:0000313" key="17">
    <source>
        <dbReference type="Proteomes" id="UP000256964"/>
    </source>
</evidence>
<dbReference type="GO" id="GO:0016020">
    <property type="term" value="C:membrane"/>
    <property type="evidence" value="ECO:0007669"/>
    <property type="project" value="UniProtKB-SubCell"/>
</dbReference>
<dbReference type="InterPro" id="IPR001128">
    <property type="entry name" value="Cyt_P450"/>
</dbReference>
<evidence type="ECO:0000256" key="7">
    <source>
        <dbReference type="ARBA" id="ARBA00022723"/>
    </source>
</evidence>
<sequence>MAVLSQASLAASSAPTVFLLLLLILGMYVRYQRNAKYRFPPGPRALPLLGNIHQLPLEYQPVTLAQWGRRYGDVVFAKFFRTPAIILNSREAAEELLEKRSGNYSDRPRFILLNEIMGWDSVINMMPYGDRFRKHRKWLQDALMPKSVLLSYRPMLRRETYTFLAGLCDTPDRVNDHIKRWSAALVFDIAYGHRIASLDDELVTLNERVTEETVLAGSPGSMLVDFFPILKSYPLWLPGSGWMHQALFVRKVLRQSLDIPYERVYSALKAGTARPSVVASLLEAALTEGKLTPAHEDDIKGVAGAILAAGSDTTLTALRTFVMAMILNPDVYKKAQAEIDRVIGEERLLDFDDREKLPYMDCVMQEVLRWNAPVPLGVPHRAVADDIHRGYHIPEGAMMMPNIWWMTQNPELYAVPERFYPERFLQMSPEEAEQKDPRHVVFGFGRRFCPGKAFADISLWITCANVVATMDLFYAKDSAGKDVIPEGGFYSGFISHPKEFECVFRPRSENIRKQIAHMHAMTVDA</sequence>
<dbReference type="GO" id="GO:0020037">
    <property type="term" value="F:heme binding"/>
    <property type="evidence" value="ECO:0007669"/>
    <property type="project" value="InterPro"/>
</dbReference>
<dbReference type="InterPro" id="IPR036396">
    <property type="entry name" value="Cyt_P450_sf"/>
</dbReference>
<organism evidence="16 17">
    <name type="scientific">Lentinus brumalis</name>
    <dbReference type="NCBI Taxonomy" id="2498619"/>
    <lineage>
        <taxon>Eukaryota</taxon>
        <taxon>Fungi</taxon>
        <taxon>Dikarya</taxon>
        <taxon>Basidiomycota</taxon>
        <taxon>Agaricomycotina</taxon>
        <taxon>Agaricomycetes</taxon>
        <taxon>Polyporales</taxon>
        <taxon>Polyporaceae</taxon>
        <taxon>Lentinus</taxon>
    </lineage>
</organism>
<keyword evidence="5 13" id="KW-0349">Heme</keyword>
<evidence type="ECO:0000256" key="3">
    <source>
        <dbReference type="ARBA" id="ARBA00005179"/>
    </source>
</evidence>
<evidence type="ECO:0000256" key="2">
    <source>
        <dbReference type="ARBA" id="ARBA00004167"/>
    </source>
</evidence>
<dbReference type="PANTHER" id="PTHR46300:SF7">
    <property type="entry name" value="P450, PUTATIVE (EUROFUNG)-RELATED"/>
    <property type="match status" value="1"/>
</dbReference>
<dbReference type="PRINTS" id="PR00463">
    <property type="entry name" value="EP450I"/>
</dbReference>
<keyword evidence="11 14" id="KW-0503">Monooxygenase</keyword>
<evidence type="ECO:0000313" key="16">
    <source>
        <dbReference type="EMBL" id="RDX45669.1"/>
    </source>
</evidence>
<reference evidence="16 17" key="1">
    <citation type="journal article" date="2018" name="Biotechnol. Biofuels">
        <title>Integrative visual omics of the white-rot fungus Polyporus brumalis exposes the biotechnological potential of its oxidative enzymes for delignifying raw plant biomass.</title>
        <authorList>
            <person name="Miyauchi S."/>
            <person name="Rancon A."/>
            <person name="Drula E."/>
            <person name="Hage H."/>
            <person name="Chaduli D."/>
            <person name="Favel A."/>
            <person name="Grisel S."/>
            <person name="Henrissat B."/>
            <person name="Herpoel-Gimbert I."/>
            <person name="Ruiz-Duenas F.J."/>
            <person name="Chevret D."/>
            <person name="Hainaut M."/>
            <person name="Lin J."/>
            <person name="Wang M."/>
            <person name="Pangilinan J."/>
            <person name="Lipzen A."/>
            <person name="Lesage-Meessen L."/>
            <person name="Navarro D."/>
            <person name="Riley R."/>
            <person name="Grigoriev I.V."/>
            <person name="Zhou S."/>
            <person name="Raouche S."/>
            <person name="Rosso M.N."/>
        </authorList>
    </citation>
    <scope>NUCLEOTIDE SEQUENCE [LARGE SCALE GENOMIC DNA]</scope>
    <source>
        <strain evidence="16 17">BRFM 1820</strain>
    </source>
</reference>
<keyword evidence="17" id="KW-1185">Reference proteome</keyword>
<evidence type="ECO:0000256" key="6">
    <source>
        <dbReference type="ARBA" id="ARBA00022692"/>
    </source>
</evidence>
<evidence type="ECO:0000256" key="13">
    <source>
        <dbReference type="PIRSR" id="PIRSR602401-1"/>
    </source>
</evidence>
<evidence type="ECO:0000256" key="1">
    <source>
        <dbReference type="ARBA" id="ARBA00001971"/>
    </source>
</evidence>
<dbReference type="PANTHER" id="PTHR46300">
    <property type="entry name" value="P450, PUTATIVE (EUROFUNG)-RELATED-RELATED"/>
    <property type="match status" value="1"/>
</dbReference>
<keyword evidence="6 15" id="KW-0812">Transmembrane</keyword>
<comment type="similarity">
    <text evidence="4 14">Belongs to the cytochrome P450 family.</text>
</comment>
<dbReference type="GO" id="GO:0016705">
    <property type="term" value="F:oxidoreductase activity, acting on paired donors, with incorporation or reduction of molecular oxygen"/>
    <property type="evidence" value="ECO:0007669"/>
    <property type="project" value="InterPro"/>
</dbReference>
<comment type="subcellular location">
    <subcellularLocation>
        <location evidence="2">Membrane</location>
        <topology evidence="2">Single-pass membrane protein</topology>
    </subcellularLocation>
</comment>
<keyword evidence="7 13" id="KW-0479">Metal-binding</keyword>
<dbReference type="InterPro" id="IPR017972">
    <property type="entry name" value="Cyt_P450_CS"/>
</dbReference>
<feature type="binding site" description="axial binding residue" evidence="13">
    <location>
        <position position="449"/>
    </location>
    <ligand>
        <name>heme</name>
        <dbReference type="ChEBI" id="CHEBI:30413"/>
    </ligand>
    <ligandPart>
        <name>Fe</name>
        <dbReference type="ChEBI" id="CHEBI:18248"/>
    </ligandPart>
</feature>
<proteinExistence type="inferred from homology"/>
<keyword evidence="12 15" id="KW-0472">Membrane</keyword>
<dbReference type="Gene3D" id="1.10.630.10">
    <property type="entry name" value="Cytochrome P450"/>
    <property type="match status" value="1"/>
</dbReference>
<evidence type="ECO:0000256" key="4">
    <source>
        <dbReference type="ARBA" id="ARBA00010617"/>
    </source>
</evidence>
<dbReference type="STRING" id="139420.A0A371CZJ5"/>
<evidence type="ECO:0000256" key="9">
    <source>
        <dbReference type="ARBA" id="ARBA00023002"/>
    </source>
</evidence>
<evidence type="ECO:0000256" key="8">
    <source>
        <dbReference type="ARBA" id="ARBA00022989"/>
    </source>
</evidence>
<dbReference type="GO" id="GO:0004497">
    <property type="term" value="F:monooxygenase activity"/>
    <property type="evidence" value="ECO:0007669"/>
    <property type="project" value="UniProtKB-KW"/>
</dbReference>
<protein>
    <submittedName>
        <fullName evidence="16">Cytochrome P450</fullName>
    </submittedName>
</protein>
<dbReference type="Proteomes" id="UP000256964">
    <property type="component" value="Unassembled WGS sequence"/>
</dbReference>
<evidence type="ECO:0000256" key="11">
    <source>
        <dbReference type="ARBA" id="ARBA00023033"/>
    </source>
</evidence>
<dbReference type="EMBL" id="KZ857435">
    <property type="protein sequence ID" value="RDX45669.1"/>
    <property type="molecule type" value="Genomic_DNA"/>
</dbReference>
<name>A0A371CZJ5_9APHY</name>
<comment type="pathway">
    <text evidence="3">Secondary metabolite biosynthesis.</text>
</comment>
<evidence type="ECO:0000256" key="15">
    <source>
        <dbReference type="SAM" id="Phobius"/>
    </source>
</evidence>
<dbReference type="CDD" id="cd11065">
    <property type="entry name" value="CYP64-like"/>
    <property type="match status" value="1"/>
</dbReference>
<comment type="cofactor">
    <cofactor evidence="1 13">
        <name>heme</name>
        <dbReference type="ChEBI" id="CHEBI:30413"/>
    </cofactor>
</comment>
<dbReference type="Pfam" id="PF00067">
    <property type="entry name" value="p450"/>
    <property type="match status" value="1"/>
</dbReference>
<evidence type="ECO:0000256" key="5">
    <source>
        <dbReference type="ARBA" id="ARBA00022617"/>
    </source>
</evidence>
<dbReference type="InterPro" id="IPR050364">
    <property type="entry name" value="Cytochrome_P450_fung"/>
</dbReference>
<dbReference type="PRINTS" id="PR00385">
    <property type="entry name" value="P450"/>
</dbReference>
<dbReference type="GO" id="GO:0005506">
    <property type="term" value="F:iron ion binding"/>
    <property type="evidence" value="ECO:0007669"/>
    <property type="project" value="InterPro"/>
</dbReference>
<evidence type="ECO:0000256" key="12">
    <source>
        <dbReference type="ARBA" id="ARBA00023136"/>
    </source>
</evidence>
<dbReference type="SUPFAM" id="SSF48264">
    <property type="entry name" value="Cytochrome P450"/>
    <property type="match status" value="1"/>
</dbReference>
<accession>A0A371CZJ5</accession>